<reference evidence="1" key="1">
    <citation type="journal article" date="2015" name="Nature">
        <title>Complex archaea that bridge the gap between prokaryotes and eukaryotes.</title>
        <authorList>
            <person name="Spang A."/>
            <person name="Saw J.H."/>
            <person name="Jorgensen S.L."/>
            <person name="Zaremba-Niedzwiedzka K."/>
            <person name="Martijn J."/>
            <person name="Lind A.E."/>
            <person name="van Eijk R."/>
            <person name="Schleper C."/>
            <person name="Guy L."/>
            <person name="Ettema T.J."/>
        </authorList>
    </citation>
    <scope>NUCLEOTIDE SEQUENCE</scope>
</reference>
<evidence type="ECO:0000313" key="1">
    <source>
        <dbReference type="EMBL" id="KKL88961.1"/>
    </source>
</evidence>
<sequence>MIEAIFGLLGVLVGSFITVLKDWWTSYRERRRDASYSAIRLISILEAYADRCIDVVQDDGTIYGQPAGRTQDGEDYLEAQEETPDPLDFPDDIGWRSLDEDLMHRIVALPNKARRTNRYIGMSSEFASPPYYEDYFDARQEGYARLGADALDISAELRRQYRISANSGIRMTTEWDPASFLRETIQKFDNHRAELETRHAEKAQEAAT</sequence>
<organism evidence="1">
    <name type="scientific">marine sediment metagenome</name>
    <dbReference type="NCBI Taxonomy" id="412755"/>
    <lineage>
        <taxon>unclassified sequences</taxon>
        <taxon>metagenomes</taxon>
        <taxon>ecological metagenomes</taxon>
    </lineage>
</organism>
<comment type="caution">
    <text evidence="1">The sequence shown here is derived from an EMBL/GenBank/DDBJ whole genome shotgun (WGS) entry which is preliminary data.</text>
</comment>
<proteinExistence type="predicted"/>
<dbReference type="EMBL" id="LAZR01020415">
    <property type="protein sequence ID" value="KKL88961.1"/>
    <property type="molecule type" value="Genomic_DNA"/>
</dbReference>
<accession>A0A0F9GEK1</accession>
<protein>
    <submittedName>
        <fullName evidence="1">Uncharacterized protein</fullName>
    </submittedName>
</protein>
<name>A0A0F9GEK1_9ZZZZ</name>
<dbReference type="AlphaFoldDB" id="A0A0F9GEK1"/>
<gene>
    <name evidence="1" type="ORF">LCGC14_1919480</name>
</gene>